<sequence>MPTYVTLWEFTQQGAQAIKESPARVDHIEEQFAEMEGELREFYMLMGQYDTITISEFPDDETAAQAVLAVTEDGNVSSETFKAFSREEARTLIEDLP</sequence>
<protein>
    <submittedName>
        <fullName evidence="1">GYD family protein</fullName>
    </submittedName>
</protein>
<keyword evidence="2" id="KW-1185">Reference proteome</keyword>
<comment type="caution">
    <text evidence="1">The sequence shown here is derived from an EMBL/GenBank/DDBJ whole genome shotgun (WGS) entry which is preliminary data.</text>
</comment>
<dbReference type="Pfam" id="PF08734">
    <property type="entry name" value="GYD"/>
    <property type="match status" value="1"/>
</dbReference>
<gene>
    <name evidence="1" type="ORF">C446_06060</name>
</gene>
<dbReference type="eggNOG" id="arCOG01119">
    <property type="taxonomic scope" value="Archaea"/>
</dbReference>
<evidence type="ECO:0000313" key="1">
    <source>
        <dbReference type="EMBL" id="EMA41857.1"/>
    </source>
</evidence>
<dbReference type="RefSeq" id="WP_006672168.1">
    <property type="nucleotide sequence ID" value="NZ_AOMA01000063.1"/>
</dbReference>
<dbReference type="OrthoDB" id="35699at2157"/>
<dbReference type="Proteomes" id="UP000011607">
    <property type="component" value="Unassembled WGS sequence"/>
</dbReference>
<dbReference type="PATRIC" id="fig|1227454.3.peg.1219"/>
<proteinExistence type="predicted"/>
<reference evidence="1 2" key="1">
    <citation type="journal article" date="2014" name="PLoS Genet.">
        <title>Phylogenetically driven sequencing of extremely halophilic archaea reveals strategies for static and dynamic osmo-response.</title>
        <authorList>
            <person name="Becker E.A."/>
            <person name="Seitzer P.M."/>
            <person name="Tritt A."/>
            <person name="Larsen D."/>
            <person name="Krusor M."/>
            <person name="Yao A.I."/>
            <person name="Wu D."/>
            <person name="Madern D."/>
            <person name="Eisen J.A."/>
            <person name="Darling A.E."/>
            <person name="Facciotti M.T."/>
        </authorList>
    </citation>
    <scope>NUCLEOTIDE SEQUENCE [LARGE SCALE GENOMIC DNA]</scope>
    <source>
        <strain evidence="1 2">JCM 10879</strain>
    </source>
</reference>
<organism evidence="1 2">
    <name type="scientific">Halobiforma nitratireducens JCM 10879</name>
    <dbReference type="NCBI Taxonomy" id="1227454"/>
    <lineage>
        <taxon>Archaea</taxon>
        <taxon>Methanobacteriati</taxon>
        <taxon>Methanobacteriota</taxon>
        <taxon>Stenosarchaea group</taxon>
        <taxon>Halobacteria</taxon>
        <taxon>Halobacteriales</taxon>
        <taxon>Natrialbaceae</taxon>
        <taxon>Halobiforma</taxon>
    </lineage>
</organism>
<dbReference type="EMBL" id="AOMA01000063">
    <property type="protein sequence ID" value="EMA41857.1"/>
    <property type="molecule type" value="Genomic_DNA"/>
</dbReference>
<name>M0M7R7_9EURY</name>
<accession>M0M7R7</accession>
<dbReference type="InterPro" id="IPR014845">
    <property type="entry name" value="GYD/TTHA1554"/>
</dbReference>
<evidence type="ECO:0000313" key="2">
    <source>
        <dbReference type="Proteomes" id="UP000011607"/>
    </source>
</evidence>
<dbReference type="STRING" id="1227454.C446_06060"/>
<dbReference type="AlphaFoldDB" id="M0M7R7"/>